<dbReference type="Proteomes" id="UP000178039">
    <property type="component" value="Unassembled WGS sequence"/>
</dbReference>
<evidence type="ECO:0000313" key="6">
    <source>
        <dbReference type="EMBL" id="OGK57746.1"/>
    </source>
</evidence>
<evidence type="ECO:0008006" key="8">
    <source>
        <dbReference type="Google" id="ProtNLM"/>
    </source>
</evidence>
<sequence length="232" mass="27404">MSQYKDSTWALMKKSGLECILIGAESGSNETLEYMKKDITVSDTLKLTKFCAKYDVKILSSFLVGFPRSADPEKCYKITEKELTTSLNLIDKMFKIYPRIRMMFALFLPYPSTALFDESRKMGLEIPEHLEDWHEFLIAAEDASKMKVRQKWITKEQARRILMISIYIFFFKDPDSFNLVTAKINNPVKKAFLYFGFQVFKKFVDTRWKYRYFGLPVDFWFYNILRKYSGLG</sequence>
<dbReference type="GO" id="GO:0046872">
    <property type="term" value="F:metal ion binding"/>
    <property type="evidence" value="ECO:0007669"/>
    <property type="project" value="UniProtKB-KW"/>
</dbReference>
<name>A0A1F7JQ66_9BACT</name>
<keyword evidence="4" id="KW-0408">Iron</keyword>
<dbReference type="InterPro" id="IPR058240">
    <property type="entry name" value="rSAM_sf"/>
</dbReference>
<gene>
    <name evidence="6" type="ORF">A3H86_00115</name>
</gene>
<dbReference type="EMBL" id="MGBB01000057">
    <property type="protein sequence ID" value="OGK57746.1"/>
    <property type="molecule type" value="Genomic_DNA"/>
</dbReference>
<evidence type="ECO:0000256" key="5">
    <source>
        <dbReference type="ARBA" id="ARBA00023014"/>
    </source>
</evidence>
<dbReference type="GO" id="GO:0051536">
    <property type="term" value="F:iron-sulfur cluster binding"/>
    <property type="evidence" value="ECO:0007669"/>
    <property type="project" value="UniProtKB-KW"/>
</dbReference>
<reference evidence="6 7" key="1">
    <citation type="journal article" date="2016" name="Nat. Commun.">
        <title>Thousands of microbial genomes shed light on interconnected biogeochemical processes in an aquifer system.</title>
        <authorList>
            <person name="Anantharaman K."/>
            <person name="Brown C.T."/>
            <person name="Hug L.A."/>
            <person name="Sharon I."/>
            <person name="Castelle C.J."/>
            <person name="Probst A.J."/>
            <person name="Thomas B.C."/>
            <person name="Singh A."/>
            <person name="Wilkins M.J."/>
            <person name="Karaoz U."/>
            <person name="Brodie E.L."/>
            <person name="Williams K.H."/>
            <person name="Hubbard S.S."/>
            <person name="Banfield J.F."/>
        </authorList>
    </citation>
    <scope>NUCLEOTIDE SEQUENCE [LARGE SCALE GENOMIC DNA]</scope>
</reference>
<evidence type="ECO:0000256" key="1">
    <source>
        <dbReference type="ARBA" id="ARBA00001966"/>
    </source>
</evidence>
<proteinExistence type="predicted"/>
<dbReference type="InterPro" id="IPR051198">
    <property type="entry name" value="BchE-like"/>
</dbReference>
<dbReference type="Gene3D" id="3.30.750.200">
    <property type="match status" value="1"/>
</dbReference>
<dbReference type="SUPFAM" id="SSF102114">
    <property type="entry name" value="Radical SAM enzymes"/>
    <property type="match status" value="1"/>
</dbReference>
<keyword evidence="2" id="KW-0949">S-adenosyl-L-methionine</keyword>
<evidence type="ECO:0000256" key="4">
    <source>
        <dbReference type="ARBA" id="ARBA00023004"/>
    </source>
</evidence>
<evidence type="ECO:0000256" key="3">
    <source>
        <dbReference type="ARBA" id="ARBA00022723"/>
    </source>
</evidence>
<evidence type="ECO:0000313" key="7">
    <source>
        <dbReference type="Proteomes" id="UP000178039"/>
    </source>
</evidence>
<accession>A0A1F7JQ66</accession>
<keyword evidence="5" id="KW-0411">Iron-sulfur</keyword>
<comment type="caution">
    <text evidence="6">The sequence shown here is derived from an EMBL/GenBank/DDBJ whole genome shotgun (WGS) entry which is preliminary data.</text>
</comment>
<protein>
    <recommendedName>
        <fullName evidence="8">Radical SAM core domain-containing protein</fullName>
    </recommendedName>
</protein>
<organism evidence="6 7">
    <name type="scientific">Candidatus Roizmanbacteria bacterium RIFCSPLOWO2_02_FULL_41_9</name>
    <dbReference type="NCBI Taxonomy" id="1802077"/>
    <lineage>
        <taxon>Bacteria</taxon>
        <taxon>Candidatus Roizmaniibacteriota</taxon>
    </lineage>
</organism>
<dbReference type="AlphaFoldDB" id="A0A1F7JQ66"/>
<dbReference type="PANTHER" id="PTHR43409">
    <property type="entry name" value="ANAEROBIC MAGNESIUM-PROTOPORPHYRIN IX MONOMETHYL ESTER CYCLASE-RELATED"/>
    <property type="match status" value="1"/>
</dbReference>
<evidence type="ECO:0000256" key="2">
    <source>
        <dbReference type="ARBA" id="ARBA00022691"/>
    </source>
</evidence>
<comment type="cofactor">
    <cofactor evidence="1">
        <name>[4Fe-4S] cluster</name>
        <dbReference type="ChEBI" id="CHEBI:49883"/>
    </cofactor>
</comment>
<keyword evidence="3" id="KW-0479">Metal-binding</keyword>